<dbReference type="SMART" id="SM00267">
    <property type="entry name" value="GGDEF"/>
    <property type="match status" value="1"/>
</dbReference>
<dbReference type="SUPFAM" id="SSF56112">
    <property type="entry name" value="Protein kinase-like (PK-like)"/>
    <property type="match status" value="1"/>
</dbReference>
<dbReference type="Proteomes" id="UP000253490">
    <property type="component" value="Unassembled WGS sequence"/>
</dbReference>
<evidence type="ECO:0000259" key="7">
    <source>
        <dbReference type="PROSITE" id="PS51832"/>
    </source>
</evidence>
<dbReference type="InterPro" id="IPR000014">
    <property type="entry name" value="PAS"/>
</dbReference>
<dbReference type="NCBIfam" id="TIGR00254">
    <property type="entry name" value="GGDEF"/>
    <property type="match status" value="1"/>
</dbReference>
<comment type="subcellular location">
    <subcellularLocation>
        <location evidence="1">Membrane</location>
        <topology evidence="1">Single-pass membrane protein</topology>
    </subcellularLocation>
</comment>
<keyword evidence="2" id="KW-0175">Coiled coil</keyword>
<reference evidence="8 9" key="1">
    <citation type="submission" date="2018-06" db="EMBL/GenBank/DDBJ databases">
        <title>Genomic Encyclopedia of Type Strains, Phase IV (KMG-IV): sequencing the most valuable type-strain genomes for metagenomic binning, comparative biology and taxonomic classification.</title>
        <authorList>
            <person name="Goeker M."/>
        </authorList>
    </citation>
    <scope>NUCLEOTIDE SEQUENCE [LARGE SCALE GENOMIC DNA]</scope>
    <source>
        <strain evidence="8 9">DSM 22112</strain>
    </source>
</reference>
<dbReference type="Pfam" id="PF13191">
    <property type="entry name" value="AAA_16"/>
    <property type="match status" value="1"/>
</dbReference>
<feature type="domain" description="PAC" evidence="5">
    <location>
        <begin position="1627"/>
        <end position="1677"/>
    </location>
</feature>
<evidence type="ECO:0000256" key="1">
    <source>
        <dbReference type="ARBA" id="ARBA00004167"/>
    </source>
</evidence>
<name>A0A366ICZ4_9FIRM</name>
<protein>
    <submittedName>
        <fullName evidence="8">PAS domain S-box-containing protein/diguanylate cyclase (GGDEF)-like protein</fullName>
    </submittedName>
</protein>
<dbReference type="CDD" id="cd00130">
    <property type="entry name" value="PAS"/>
    <property type="match status" value="1"/>
</dbReference>
<dbReference type="GO" id="GO:0016020">
    <property type="term" value="C:membrane"/>
    <property type="evidence" value="ECO:0007669"/>
    <property type="project" value="UniProtKB-SubCell"/>
</dbReference>
<dbReference type="GO" id="GO:0004672">
    <property type="term" value="F:protein kinase activity"/>
    <property type="evidence" value="ECO:0007669"/>
    <property type="project" value="InterPro"/>
</dbReference>
<dbReference type="PANTHER" id="PTHR43642">
    <property type="entry name" value="HYBRID SIGNAL TRANSDUCTION HISTIDINE KINASE G"/>
    <property type="match status" value="1"/>
</dbReference>
<proteinExistence type="predicted"/>
<dbReference type="PROSITE" id="PS51832">
    <property type="entry name" value="HD_GYP"/>
    <property type="match status" value="1"/>
</dbReference>
<dbReference type="InterPro" id="IPR000719">
    <property type="entry name" value="Prot_kinase_dom"/>
</dbReference>
<evidence type="ECO:0000256" key="2">
    <source>
        <dbReference type="SAM" id="Coils"/>
    </source>
</evidence>
<dbReference type="Gene3D" id="1.10.3210.10">
    <property type="entry name" value="Hypothetical protein af1432"/>
    <property type="match status" value="1"/>
</dbReference>
<dbReference type="EMBL" id="QNRX01000005">
    <property type="protein sequence ID" value="RBP66768.1"/>
    <property type="molecule type" value="Genomic_DNA"/>
</dbReference>
<feature type="domain" description="HD-GYP" evidence="7">
    <location>
        <begin position="1827"/>
        <end position="2017"/>
    </location>
</feature>
<dbReference type="InterPro" id="IPR053159">
    <property type="entry name" value="Hybrid_Histidine_Kinase"/>
</dbReference>
<dbReference type="Gene3D" id="3.30.200.20">
    <property type="entry name" value="Phosphorylase Kinase, domain 1"/>
    <property type="match status" value="1"/>
</dbReference>
<dbReference type="SUPFAM" id="SSF55785">
    <property type="entry name" value="PYP-like sensor domain (PAS domain)"/>
    <property type="match status" value="1"/>
</dbReference>
<dbReference type="CDD" id="cd14014">
    <property type="entry name" value="STKc_PknB_like"/>
    <property type="match status" value="1"/>
</dbReference>
<gene>
    <name evidence="8" type="ORF">DES36_105153</name>
</gene>
<dbReference type="InterPro" id="IPR003607">
    <property type="entry name" value="HD/PDEase_dom"/>
</dbReference>
<dbReference type="SMART" id="SM00065">
    <property type="entry name" value="GAF"/>
    <property type="match status" value="1"/>
</dbReference>
<dbReference type="Gene3D" id="3.30.450.20">
    <property type="entry name" value="PAS domain"/>
    <property type="match status" value="1"/>
</dbReference>
<dbReference type="InterPro" id="IPR000700">
    <property type="entry name" value="PAS-assoc_C"/>
</dbReference>
<dbReference type="PROSITE" id="PS50112">
    <property type="entry name" value="PAS"/>
    <property type="match status" value="1"/>
</dbReference>
<dbReference type="SUPFAM" id="SSF55781">
    <property type="entry name" value="GAF domain-like"/>
    <property type="match status" value="1"/>
</dbReference>
<sequence length="2017" mass="232339">MIGHFDWNFSFKIVIIKNIESFKYNGYNEDDYNKMNLILKTRYKGWKHMRRMEGNYIITETIYNSPNNTVFKASNIEKNETVIIKTLNNDPISISKMKNEYELLKKLQGDHVVKVRKFLKFENKISIVIEDFGAIRLSEYIKNNDMQIKELLDIALKITKCIKYIHSKHVIHKNINPFNIMYNPDKKIIKFSGFEGSSEFSFETAEAINPNMFHDKLYYISPEQTGRMNRPIDYRTDFYSLGITLYELACSKLPFASYNPADIVYFHIAKIPLPICEINPSIPTVVSKIILKLMEKMPGDRYKSASGIEFDLQECINQLEEKGIIEEFELGKNDILDKFEIPKKIYGRDNEIKKLLRTFERAAKGNAELILVGGYSGIGKTELVNELHKPIIKENGIFLSGKCDQYNKNTPYSPLFNALDQFCTYILSDSEVEVKNWGEKIVDSLGKNGALLIDVIPRLQLIIGSQPQLMEESIVEVQVKFSAALQNLLRAISSQSRPIVFFIDDLQWIDSASLELFEKVIFDNSIRGLMFICTYRENEVDASHPLIRTIEKIKKDRGKIEYLHLDNLNIYAVTEMIFNMLSCNKEDAYGLAKIVHEKTLGNPFYIIEFLKYCNEEKLLYYNVCEKRWKWNESDIRNSKTSDNVVDFLIEKMKTLPAATKKLISMAACIGNRFDIKILSKISGKNLENINECLKPAITGEMIYVLGKDNLSPKKVEFMFCHDKFQQAGYVSLSEEDKKIIHMKIANYYENIEGLTNTSDLFLVAEHYSKVLDCINKEEDIKRVINIFLNAAKAARLTSAFDTARKYLELIIDIEPEIFKKDDSFMRTIYTEYHLVLFSLADFEEVDKIYSKIEKITKYPIELVNACCVQLISLSNRSRYKEAFYLGISLLEKLGISYSEDKLMDVLQAEVEKFYKYESNGSLENLEEKEMLCNEKDKAIAKLLSSISPASLFFNPLASFWVLLVNTNLMIEKGVTTFALEHSGAIIVALIPLKNDFQTGYMLARKGILIAEKKGFISELYRMYHTYSLFSCHWFEPLETEIYYAHEAYKGNLQNGEFECSCFSFFTSQAGIIECCNSISEIGVEVETALSFASKMGNLYALESFITFRQLLKALKGETLMYGSFNDEGFNEEKHVKDIKHNAIGLCYYYIYRALLAVLFGDFKMAYTLTQKVVPYLGYIETFYIIALYRFLNSISICKTIEEMKNTEKKETMQKVLEENQEWMYQRAKDAPFNFQHLYDIVCAEMKAMGGEYEEALKLYEKAMFEAKRNKRYYHYGLICEITAQRYLKMGIKKTAGFYIKEAYASFFTWGAIGKVEAMKEKYKDILFSSSDFQSLSSINNDLSSIDLKSIANAAQTISSEIEIKKLLEKLMKIMMQNSGSTMGHILLKDESSWILSISGELNNELEIIVNHKEIIFDSTDIKKVLPISMINYVMRTKEVIIIEDMEQSPFLSDNYFSENSIQSSICFPILKQDILIGIVYLENNALSGAFTKENFEVLKIISSQVAISIENSFLYTKLENKVKKRTYELEEANARLKEEIAERINAQDRLLSEKKLTDAIFNSAPGMIYLYDSQYRLLRWNKKHEDITGYSSEELSKISLMDFYKGDEENQKTIKEGCTRAIEQGFGDAEAELQKKDGNIVPMYFTASAFYLDGTQYFTGLGIDITERKKKETEIFNLSYYDQLTGLYNRRFYEEELRRFDTERNLPLTIVMGDVNGLKLINDSFGHVVGDELLKKVAEVLRSGCRTGDIIARLGGDEFVILLPKTDAFGTEQIIKRINDLSLKEKVGSIDISISFGYDTKNNEEEKIEDIFRNAEDHMYKKKLFEGPSMRGKTIKAIINTLNEKNKREEQHSHRVSALCNSMGEALKLPKYEIEELRSVGLLHDIGKIAIDENVLNKPSKLTEDEWKEIKRHPEIGYRILSTVNDMSEMAEYVLCHHERWDGKGYPKGLKEDEIPLISRIITIADAYDAMTSARSYRSALPDEIAIRELQKNAGSQFDPELVNVFIEKVLGQISGL</sequence>
<evidence type="ECO:0000259" key="6">
    <source>
        <dbReference type="PROSITE" id="PS50887"/>
    </source>
</evidence>
<dbReference type="CDD" id="cd01949">
    <property type="entry name" value="GGDEF"/>
    <property type="match status" value="1"/>
</dbReference>
<dbReference type="GO" id="GO:0005524">
    <property type="term" value="F:ATP binding"/>
    <property type="evidence" value="ECO:0007669"/>
    <property type="project" value="InterPro"/>
</dbReference>
<dbReference type="Pfam" id="PF00990">
    <property type="entry name" value="GGDEF"/>
    <property type="match status" value="1"/>
</dbReference>
<evidence type="ECO:0000313" key="8">
    <source>
        <dbReference type="EMBL" id="RBP66768.1"/>
    </source>
</evidence>
<dbReference type="SUPFAM" id="SSF109604">
    <property type="entry name" value="HD-domain/PDEase-like"/>
    <property type="match status" value="1"/>
</dbReference>
<dbReference type="CDD" id="cd00077">
    <property type="entry name" value="HDc"/>
    <property type="match status" value="1"/>
</dbReference>
<comment type="caution">
    <text evidence="8">The sequence shown here is derived from an EMBL/GenBank/DDBJ whole genome shotgun (WGS) entry which is preliminary data.</text>
</comment>
<dbReference type="OrthoDB" id="9804747at2"/>
<dbReference type="InterPro" id="IPR003018">
    <property type="entry name" value="GAF"/>
</dbReference>
<accession>A0A366ICZ4</accession>
<keyword evidence="9" id="KW-1185">Reference proteome</keyword>
<dbReference type="PROSITE" id="PS50011">
    <property type="entry name" value="PROTEIN_KINASE_DOM"/>
    <property type="match status" value="1"/>
</dbReference>
<dbReference type="InterPro" id="IPR027417">
    <property type="entry name" value="P-loop_NTPase"/>
</dbReference>
<dbReference type="Gene3D" id="3.40.50.300">
    <property type="entry name" value="P-loop containing nucleotide triphosphate hydrolases"/>
    <property type="match status" value="1"/>
</dbReference>
<dbReference type="PROSITE" id="PS50113">
    <property type="entry name" value="PAC"/>
    <property type="match status" value="1"/>
</dbReference>
<dbReference type="Pfam" id="PF01590">
    <property type="entry name" value="GAF"/>
    <property type="match status" value="1"/>
</dbReference>
<dbReference type="SUPFAM" id="SSF55073">
    <property type="entry name" value="Nucleotide cyclase"/>
    <property type="match status" value="1"/>
</dbReference>
<dbReference type="PROSITE" id="PS50887">
    <property type="entry name" value="GGDEF"/>
    <property type="match status" value="1"/>
</dbReference>
<dbReference type="NCBIfam" id="TIGR00229">
    <property type="entry name" value="sensory_box"/>
    <property type="match status" value="1"/>
</dbReference>
<dbReference type="SMART" id="SM00091">
    <property type="entry name" value="PAS"/>
    <property type="match status" value="1"/>
</dbReference>
<dbReference type="InterPro" id="IPR035965">
    <property type="entry name" value="PAS-like_dom_sf"/>
</dbReference>
<dbReference type="InterPro" id="IPR011009">
    <property type="entry name" value="Kinase-like_dom_sf"/>
</dbReference>
<dbReference type="InterPro" id="IPR029787">
    <property type="entry name" value="Nucleotide_cyclase"/>
</dbReference>
<dbReference type="Pfam" id="PF00069">
    <property type="entry name" value="Pkinase"/>
    <property type="match status" value="1"/>
</dbReference>
<evidence type="ECO:0000259" key="5">
    <source>
        <dbReference type="PROSITE" id="PS50113"/>
    </source>
</evidence>
<dbReference type="SMART" id="SM00471">
    <property type="entry name" value="HDc"/>
    <property type="match status" value="1"/>
</dbReference>
<feature type="domain" description="Protein kinase" evidence="3">
    <location>
        <begin position="56"/>
        <end position="316"/>
    </location>
</feature>
<dbReference type="Gene3D" id="3.30.70.270">
    <property type="match status" value="1"/>
</dbReference>
<dbReference type="InterPro" id="IPR041664">
    <property type="entry name" value="AAA_16"/>
</dbReference>
<dbReference type="Gene3D" id="3.30.450.40">
    <property type="match status" value="1"/>
</dbReference>
<dbReference type="InterPro" id="IPR037522">
    <property type="entry name" value="HD_GYP_dom"/>
</dbReference>
<dbReference type="InterPro" id="IPR043128">
    <property type="entry name" value="Rev_trsase/Diguanyl_cyclase"/>
</dbReference>
<feature type="domain" description="GGDEF" evidence="6">
    <location>
        <begin position="1706"/>
        <end position="1841"/>
    </location>
</feature>
<evidence type="ECO:0000313" key="9">
    <source>
        <dbReference type="Proteomes" id="UP000253490"/>
    </source>
</evidence>
<organism evidence="8 9">
    <name type="scientific">Alkalibaculum bacchi</name>
    <dbReference type="NCBI Taxonomy" id="645887"/>
    <lineage>
        <taxon>Bacteria</taxon>
        <taxon>Bacillati</taxon>
        <taxon>Bacillota</taxon>
        <taxon>Clostridia</taxon>
        <taxon>Eubacteriales</taxon>
        <taxon>Eubacteriaceae</taxon>
        <taxon>Alkalibaculum</taxon>
    </lineage>
</organism>
<feature type="domain" description="PAS" evidence="4">
    <location>
        <begin position="1553"/>
        <end position="1595"/>
    </location>
</feature>
<evidence type="ECO:0000259" key="4">
    <source>
        <dbReference type="PROSITE" id="PS50112"/>
    </source>
</evidence>
<dbReference type="Pfam" id="PF13426">
    <property type="entry name" value="PAS_9"/>
    <property type="match status" value="1"/>
</dbReference>
<dbReference type="SUPFAM" id="SSF52540">
    <property type="entry name" value="P-loop containing nucleoside triphosphate hydrolases"/>
    <property type="match status" value="1"/>
</dbReference>
<feature type="coiled-coil region" evidence="2">
    <location>
        <begin position="1515"/>
        <end position="1549"/>
    </location>
</feature>
<dbReference type="Gene3D" id="1.10.510.10">
    <property type="entry name" value="Transferase(Phosphotransferase) domain 1"/>
    <property type="match status" value="1"/>
</dbReference>
<evidence type="ECO:0000259" key="3">
    <source>
        <dbReference type="PROSITE" id="PS50011"/>
    </source>
</evidence>
<dbReference type="PANTHER" id="PTHR43642:SF1">
    <property type="entry name" value="HYBRID SIGNAL TRANSDUCTION HISTIDINE KINASE G"/>
    <property type="match status" value="1"/>
</dbReference>
<dbReference type="InterPro" id="IPR029016">
    <property type="entry name" value="GAF-like_dom_sf"/>
</dbReference>
<dbReference type="InterPro" id="IPR000160">
    <property type="entry name" value="GGDEF_dom"/>
</dbReference>
<dbReference type="Pfam" id="PF13487">
    <property type="entry name" value="HD_5"/>
    <property type="match status" value="1"/>
</dbReference>